<dbReference type="CDD" id="cd00093">
    <property type="entry name" value="HTH_XRE"/>
    <property type="match status" value="1"/>
</dbReference>
<dbReference type="PANTHER" id="PTHR46797">
    <property type="entry name" value="HTH-TYPE TRANSCRIPTIONAL REGULATOR"/>
    <property type="match status" value="1"/>
</dbReference>
<evidence type="ECO:0000259" key="2">
    <source>
        <dbReference type="PROSITE" id="PS50943"/>
    </source>
</evidence>
<dbReference type="PANTHER" id="PTHR46797:SF1">
    <property type="entry name" value="METHYLPHOSPHONATE SYNTHASE"/>
    <property type="match status" value="1"/>
</dbReference>
<gene>
    <name evidence="3" type="ORF">H9813_01355</name>
</gene>
<dbReference type="GO" id="GO:0005829">
    <property type="term" value="C:cytosol"/>
    <property type="evidence" value="ECO:0007669"/>
    <property type="project" value="TreeGrafter"/>
</dbReference>
<dbReference type="InterPro" id="IPR001387">
    <property type="entry name" value="Cro/C1-type_HTH"/>
</dbReference>
<sequence length="75" mass="8549">MEFKHSDKYRKFGLNVAYYRKDRRFTQEGLAEAVGADRSTIAKIENASVGASLDMLFNIADALGIEPYKLLDFRD</sequence>
<keyword evidence="1" id="KW-0238">DNA-binding</keyword>
<dbReference type="InterPro" id="IPR010982">
    <property type="entry name" value="Lambda_DNA-bd_dom_sf"/>
</dbReference>
<accession>A0A9D2E2Q4</accession>
<feature type="domain" description="HTH cro/C1-type" evidence="2">
    <location>
        <begin position="16"/>
        <end position="70"/>
    </location>
</feature>
<dbReference type="AlphaFoldDB" id="A0A9D2E2Q4"/>
<evidence type="ECO:0000313" key="4">
    <source>
        <dbReference type="Proteomes" id="UP000824035"/>
    </source>
</evidence>
<dbReference type="Gene3D" id="1.10.260.40">
    <property type="entry name" value="lambda repressor-like DNA-binding domains"/>
    <property type="match status" value="1"/>
</dbReference>
<dbReference type="Pfam" id="PF01381">
    <property type="entry name" value="HTH_3"/>
    <property type="match status" value="1"/>
</dbReference>
<dbReference type="EMBL" id="DXBV01000016">
    <property type="protein sequence ID" value="HIZ29869.1"/>
    <property type="molecule type" value="Genomic_DNA"/>
</dbReference>
<comment type="caution">
    <text evidence="3">The sequence shown here is derived from an EMBL/GenBank/DDBJ whole genome shotgun (WGS) entry which is preliminary data.</text>
</comment>
<evidence type="ECO:0000313" key="3">
    <source>
        <dbReference type="EMBL" id="HIZ29869.1"/>
    </source>
</evidence>
<dbReference type="GO" id="GO:0003700">
    <property type="term" value="F:DNA-binding transcription factor activity"/>
    <property type="evidence" value="ECO:0007669"/>
    <property type="project" value="TreeGrafter"/>
</dbReference>
<organism evidence="3 4">
    <name type="scientific">Candidatus Allofournierella merdipullorum</name>
    <dbReference type="NCBI Taxonomy" id="2838595"/>
    <lineage>
        <taxon>Bacteria</taxon>
        <taxon>Bacillati</taxon>
        <taxon>Bacillota</taxon>
        <taxon>Clostridia</taxon>
        <taxon>Eubacteriales</taxon>
        <taxon>Oscillospiraceae</taxon>
        <taxon>Allofournierella</taxon>
    </lineage>
</organism>
<dbReference type="GO" id="GO:0003677">
    <property type="term" value="F:DNA binding"/>
    <property type="evidence" value="ECO:0007669"/>
    <property type="project" value="UniProtKB-KW"/>
</dbReference>
<reference evidence="3" key="1">
    <citation type="journal article" date="2021" name="PeerJ">
        <title>Extensive microbial diversity within the chicken gut microbiome revealed by metagenomics and culture.</title>
        <authorList>
            <person name="Gilroy R."/>
            <person name="Ravi A."/>
            <person name="Getino M."/>
            <person name="Pursley I."/>
            <person name="Horton D.L."/>
            <person name="Alikhan N.F."/>
            <person name="Baker D."/>
            <person name="Gharbi K."/>
            <person name="Hall N."/>
            <person name="Watson M."/>
            <person name="Adriaenssens E.M."/>
            <person name="Foster-Nyarko E."/>
            <person name="Jarju S."/>
            <person name="Secka A."/>
            <person name="Antonio M."/>
            <person name="Oren A."/>
            <person name="Chaudhuri R.R."/>
            <person name="La Ragione R."/>
            <person name="Hildebrand F."/>
            <person name="Pallen M.J."/>
        </authorList>
    </citation>
    <scope>NUCLEOTIDE SEQUENCE</scope>
    <source>
        <strain evidence="3">ChiGjej4B4-18154</strain>
    </source>
</reference>
<dbReference type="InterPro" id="IPR050807">
    <property type="entry name" value="TransReg_Diox_bact_type"/>
</dbReference>
<dbReference type="PROSITE" id="PS50943">
    <property type="entry name" value="HTH_CROC1"/>
    <property type="match status" value="1"/>
</dbReference>
<dbReference type="SUPFAM" id="SSF47413">
    <property type="entry name" value="lambda repressor-like DNA-binding domains"/>
    <property type="match status" value="1"/>
</dbReference>
<dbReference type="Proteomes" id="UP000824035">
    <property type="component" value="Unassembled WGS sequence"/>
</dbReference>
<name>A0A9D2E2Q4_9FIRM</name>
<dbReference type="SMART" id="SM00530">
    <property type="entry name" value="HTH_XRE"/>
    <property type="match status" value="1"/>
</dbReference>
<proteinExistence type="predicted"/>
<protein>
    <submittedName>
        <fullName evidence="3">Helix-turn-helix domain-containing protein</fullName>
    </submittedName>
</protein>
<reference evidence="3" key="2">
    <citation type="submission" date="2021-04" db="EMBL/GenBank/DDBJ databases">
        <authorList>
            <person name="Gilroy R."/>
        </authorList>
    </citation>
    <scope>NUCLEOTIDE SEQUENCE</scope>
    <source>
        <strain evidence="3">ChiGjej4B4-18154</strain>
    </source>
</reference>
<evidence type="ECO:0000256" key="1">
    <source>
        <dbReference type="ARBA" id="ARBA00023125"/>
    </source>
</evidence>